<comment type="similarity">
    <text evidence="2">Belongs to the IMPACT family.</text>
</comment>
<dbReference type="SUPFAM" id="SSF54211">
    <property type="entry name" value="Ribosomal protein S5 domain 2-like"/>
    <property type="match status" value="1"/>
</dbReference>
<keyword evidence="4" id="KW-0678">Repressor</keyword>
<dbReference type="Proteomes" id="UP000015354">
    <property type="component" value="Unassembled WGS sequence"/>
</dbReference>
<evidence type="ECO:0000256" key="5">
    <source>
        <dbReference type="ARBA" id="ARBA00022845"/>
    </source>
</evidence>
<name>S9V0Y9_9TRYP</name>
<evidence type="ECO:0000256" key="2">
    <source>
        <dbReference type="ARBA" id="ARBA00007665"/>
    </source>
</evidence>
<organism evidence="10 11">
    <name type="scientific">Strigomonas culicis</name>
    <dbReference type="NCBI Taxonomy" id="28005"/>
    <lineage>
        <taxon>Eukaryota</taxon>
        <taxon>Discoba</taxon>
        <taxon>Euglenozoa</taxon>
        <taxon>Kinetoplastea</taxon>
        <taxon>Metakinetoplastina</taxon>
        <taxon>Trypanosomatida</taxon>
        <taxon>Trypanosomatidae</taxon>
        <taxon>Strigomonadinae</taxon>
        <taxon>Strigomonas</taxon>
    </lineage>
</organism>
<evidence type="ECO:0000259" key="9">
    <source>
        <dbReference type="PROSITE" id="PS50908"/>
    </source>
</evidence>
<evidence type="ECO:0000256" key="1">
    <source>
        <dbReference type="ARBA" id="ARBA00004496"/>
    </source>
</evidence>
<evidence type="ECO:0000256" key="6">
    <source>
        <dbReference type="ARBA" id="ARBA00023016"/>
    </source>
</evidence>
<dbReference type="InterPro" id="IPR001498">
    <property type="entry name" value="Impact_N"/>
</dbReference>
<dbReference type="GO" id="GO:0140469">
    <property type="term" value="P:GCN2-mediated signaling"/>
    <property type="evidence" value="ECO:0007669"/>
    <property type="project" value="TreeGrafter"/>
</dbReference>
<feature type="domain" description="RWD" evidence="9">
    <location>
        <begin position="90"/>
        <end position="190"/>
    </location>
</feature>
<evidence type="ECO:0000256" key="3">
    <source>
        <dbReference type="ARBA" id="ARBA00022490"/>
    </source>
</evidence>
<evidence type="ECO:0000256" key="4">
    <source>
        <dbReference type="ARBA" id="ARBA00022491"/>
    </source>
</evidence>
<keyword evidence="7" id="KW-0175">Coiled coil</keyword>
<gene>
    <name evidence="10" type="ORF">STCU_01439</name>
</gene>
<dbReference type="PANTHER" id="PTHR16301:SF25">
    <property type="entry name" value="PROTEIN IMPACT"/>
    <property type="match status" value="1"/>
</dbReference>
<dbReference type="PROSITE" id="PS50908">
    <property type="entry name" value="RWD"/>
    <property type="match status" value="1"/>
</dbReference>
<dbReference type="GO" id="GO:0005737">
    <property type="term" value="C:cytoplasm"/>
    <property type="evidence" value="ECO:0007669"/>
    <property type="project" value="UniProtKB-SubCell"/>
</dbReference>
<evidence type="ECO:0000256" key="8">
    <source>
        <dbReference type="SAM" id="Phobius"/>
    </source>
</evidence>
<accession>S9V0Y9</accession>
<evidence type="ECO:0000313" key="10">
    <source>
        <dbReference type="EMBL" id="EPY34663.1"/>
    </source>
</evidence>
<dbReference type="Pfam" id="PF01205">
    <property type="entry name" value="Impact_N"/>
    <property type="match status" value="1"/>
</dbReference>
<dbReference type="InterPro" id="IPR036956">
    <property type="entry name" value="Impact_N_sf"/>
</dbReference>
<dbReference type="Gene3D" id="3.10.110.10">
    <property type="entry name" value="Ubiquitin Conjugating Enzyme"/>
    <property type="match status" value="1"/>
</dbReference>
<dbReference type="InterPro" id="IPR016135">
    <property type="entry name" value="UBQ-conjugating_enzyme/RWD"/>
</dbReference>
<evidence type="ECO:0000313" key="11">
    <source>
        <dbReference type="Proteomes" id="UP000015354"/>
    </source>
</evidence>
<keyword evidence="11" id="KW-1185">Reference proteome</keyword>
<comment type="caution">
    <text evidence="10">The sequence shown here is derived from an EMBL/GenBank/DDBJ whole genome shotgun (WGS) entry which is preliminary data.</text>
</comment>
<keyword evidence="6" id="KW-0346">Stress response</keyword>
<dbReference type="PANTHER" id="PTHR16301">
    <property type="entry name" value="IMPACT-RELATED"/>
    <property type="match status" value="1"/>
</dbReference>
<dbReference type="InterPro" id="IPR020568">
    <property type="entry name" value="Ribosomal_Su5_D2-typ_SF"/>
</dbReference>
<proteinExistence type="inferred from homology"/>
<keyword evidence="3" id="KW-0963">Cytoplasm</keyword>
<dbReference type="OrthoDB" id="69641at2759"/>
<dbReference type="InterPro" id="IPR006575">
    <property type="entry name" value="RWD_dom"/>
</dbReference>
<dbReference type="GO" id="GO:0006446">
    <property type="term" value="P:regulation of translational initiation"/>
    <property type="evidence" value="ECO:0007669"/>
    <property type="project" value="TreeGrafter"/>
</dbReference>
<comment type="subcellular location">
    <subcellularLocation>
        <location evidence="1">Cytoplasm</location>
    </subcellularLocation>
</comment>
<dbReference type="Gene3D" id="3.30.230.30">
    <property type="entry name" value="Impact, N-terminal domain"/>
    <property type="match status" value="1"/>
</dbReference>
<reference evidence="10 11" key="1">
    <citation type="journal article" date="2013" name="PLoS ONE">
        <title>Predicting the Proteins of Angomonas deanei, Strigomonas culicis and Their Respective Endosymbionts Reveals New Aspects of the Trypanosomatidae Family.</title>
        <authorList>
            <person name="Motta M.C."/>
            <person name="Martins A.C."/>
            <person name="de Souza S.S."/>
            <person name="Catta-Preta C.M."/>
            <person name="Silva R."/>
            <person name="Klein C.C."/>
            <person name="de Almeida L.G."/>
            <person name="de Lima Cunha O."/>
            <person name="Ciapina L.P."/>
            <person name="Brocchi M."/>
            <person name="Colabardini A.C."/>
            <person name="de Araujo Lima B."/>
            <person name="Machado C.R."/>
            <person name="de Almeida Soares C.M."/>
            <person name="Probst C.M."/>
            <person name="de Menezes C.B."/>
            <person name="Thompson C.E."/>
            <person name="Bartholomeu D.C."/>
            <person name="Gradia D.F."/>
            <person name="Pavoni D.P."/>
            <person name="Grisard E.C."/>
            <person name="Fantinatti-Garboggini F."/>
            <person name="Marchini F.K."/>
            <person name="Rodrigues-Luiz G.F."/>
            <person name="Wagner G."/>
            <person name="Goldman G.H."/>
            <person name="Fietto J.L."/>
            <person name="Elias M.C."/>
            <person name="Goldman M.H."/>
            <person name="Sagot M.F."/>
            <person name="Pereira M."/>
            <person name="Stoco P.H."/>
            <person name="de Mendonca-Neto R.P."/>
            <person name="Teixeira S.M."/>
            <person name="Maciel T.E."/>
            <person name="de Oliveira Mendes T.A."/>
            <person name="Urmenyi T.P."/>
            <person name="de Souza W."/>
            <person name="Schenkman S."/>
            <person name="de Vasconcelos A.T."/>
        </authorList>
    </citation>
    <scope>NUCLEOTIDE SEQUENCE [LARGE SCALE GENOMIC DNA]</scope>
</reference>
<feature type="transmembrane region" description="Helical" evidence="8">
    <location>
        <begin position="20"/>
        <end position="45"/>
    </location>
</feature>
<dbReference type="AlphaFoldDB" id="S9V0Y9"/>
<dbReference type="EMBL" id="ATMH01001439">
    <property type="protein sequence ID" value="EPY34663.1"/>
    <property type="molecule type" value="Genomic_DNA"/>
</dbReference>
<evidence type="ECO:0000256" key="7">
    <source>
        <dbReference type="SAM" id="Coils"/>
    </source>
</evidence>
<keyword evidence="8" id="KW-0472">Membrane</keyword>
<keyword evidence="8" id="KW-0812">Transmembrane</keyword>
<feature type="coiled-coil region" evidence="7">
    <location>
        <begin position="184"/>
        <end position="219"/>
    </location>
</feature>
<dbReference type="InterPro" id="IPR023582">
    <property type="entry name" value="Impact"/>
</dbReference>
<keyword evidence="8" id="KW-1133">Transmembrane helix</keyword>
<sequence>MLYSSSRNEFTLSFYCKDYFSFFFCCMCVCVCVLFTFAHFFAYIVCYSLSSLSPLCIFTLEQSHSLFFFFAVAVSNSIPLPIMSNEELLDEVNLIVDTFPDECRHVEEEPYAFLLRLPYHFELQVTLPPHSYPAESYPQLFVTQAPNSQLNSAFSTAMHKRMREALPLGIPMCLMLVALAQQVVEEIQEQKAFDVAELQEQQEAEWETLEHELHELQRKEVSVWSSAPITDRKSKFVAHLAPVECLADVREVMRHLRSIKSIAIAAHPTIWAYRFTDADGVLHQDCEDDGESGASVKMAFLLEQMQVDGYVVVVTRWFGGILLGPDRFKHISNVTRNILLTIPDIEAELKKGKGGGKR</sequence>
<protein>
    <recommendedName>
        <fullName evidence="9">RWD domain-containing protein</fullName>
    </recommendedName>
</protein>
<keyword evidence="5" id="KW-0810">Translation regulation</keyword>